<dbReference type="InterPro" id="IPR036388">
    <property type="entry name" value="WH-like_DNA-bd_sf"/>
</dbReference>
<dbReference type="Proteomes" id="UP000297385">
    <property type="component" value="Unassembled WGS sequence"/>
</dbReference>
<comment type="similarity">
    <text evidence="1">Belongs to the LysR transcriptional regulatory family.</text>
</comment>
<name>A0A4Y8MRR7_9BURK</name>
<dbReference type="FunFam" id="1.10.10.10:FF:000001">
    <property type="entry name" value="LysR family transcriptional regulator"/>
    <property type="match status" value="1"/>
</dbReference>
<dbReference type="PANTHER" id="PTHR30537">
    <property type="entry name" value="HTH-TYPE TRANSCRIPTIONAL REGULATOR"/>
    <property type="match status" value="1"/>
</dbReference>
<dbReference type="GO" id="GO:0006351">
    <property type="term" value="P:DNA-templated transcription"/>
    <property type="evidence" value="ECO:0007669"/>
    <property type="project" value="TreeGrafter"/>
</dbReference>
<keyword evidence="3" id="KW-0238">DNA-binding</keyword>
<dbReference type="Pfam" id="PF00126">
    <property type="entry name" value="HTH_1"/>
    <property type="match status" value="1"/>
</dbReference>
<dbReference type="GeneID" id="97303192"/>
<evidence type="ECO:0000256" key="3">
    <source>
        <dbReference type="ARBA" id="ARBA00023125"/>
    </source>
</evidence>
<evidence type="ECO:0000313" key="7">
    <source>
        <dbReference type="Proteomes" id="UP000297385"/>
    </source>
</evidence>
<dbReference type="Pfam" id="PF03466">
    <property type="entry name" value="LysR_substrate"/>
    <property type="match status" value="1"/>
</dbReference>
<protein>
    <submittedName>
        <fullName evidence="6">LysR family transcriptional regulator</fullName>
    </submittedName>
</protein>
<keyword evidence="2" id="KW-0805">Transcription regulation</keyword>
<gene>
    <name evidence="6" type="ORF">E2553_25280</name>
</gene>
<dbReference type="RefSeq" id="WP_134461675.1">
    <property type="nucleotide sequence ID" value="NZ_JBHSSZ010000006.1"/>
</dbReference>
<dbReference type="PROSITE" id="PS50931">
    <property type="entry name" value="HTH_LYSR"/>
    <property type="match status" value="1"/>
</dbReference>
<dbReference type="SUPFAM" id="SSF46785">
    <property type="entry name" value="Winged helix' DNA-binding domain"/>
    <property type="match status" value="1"/>
</dbReference>
<keyword evidence="4" id="KW-0804">Transcription</keyword>
<evidence type="ECO:0000256" key="2">
    <source>
        <dbReference type="ARBA" id="ARBA00023015"/>
    </source>
</evidence>
<evidence type="ECO:0000256" key="4">
    <source>
        <dbReference type="ARBA" id="ARBA00023163"/>
    </source>
</evidence>
<dbReference type="GO" id="GO:0003700">
    <property type="term" value="F:DNA-binding transcription factor activity"/>
    <property type="evidence" value="ECO:0007669"/>
    <property type="project" value="InterPro"/>
</dbReference>
<dbReference type="InterPro" id="IPR000847">
    <property type="entry name" value="LysR_HTH_N"/>
</dbReference>
<evidence type="ECO:0000256" key="1">
    <source>
        <dbReference type="ARBA" id="ARBA00009437"/>
    </source>
</evidence>
<dbReference type="Gene3D" id="3.40.190.290">
    <property type="match status" value="1"/>
</dbReference>
<dbReference type="InterPro" id="IPR005119">
    <property type="entry name" value="LysR_subst-bd"/>
</dbReference>
<evidence type="ECO:0000259" key="5">
    <source>
        <dbReference type="PROSITE" id="PS50931"/>
    </source>
</evidence>
<dbReference type="EMBL" id="SNVI01000002">
    <property type="protein sequence ID" value="TFE40099.1"/>
    <property type="molecule type" value="Genomic_DNA"/>
</dbReference>
<comment type="caution">
    <text evidence="6">The sequence shown here is derived from an EMBL/GenBank/DDBJ whole genome shotgun (WGS) entry which is preliminary data.</text>
</comment>
<dbReference type="SUPFAM" id="SSF53850">
    <property type="entry name" value="Periplasmic binding protein-like II"/>
    <property type="match status" value="1"/>
</dbReference>
<dbReference type="PANTHER" id="PTHR30537:SF31">
    <property type="entry name" value="TRANSCRIPTIONAL REGULATOR, LYSR FAMILY"/>
    <property type="match status" value="1"/>
</dbReference>
<accession>A0A4Y8MRR7</accession>
<feature type="domain" description="HTH lysR-type" evidence="5">
    <location>
        <begin position="6"/>
        <end position="63"/>
    </location>
</feature>
<proteinExistence type="inferred from homology"/>
<dbReference type="InterPro" id="IPR036390">
    <property type="entry name" value="WH_DNA-bd_sf"/>
</dbReference>
<dbReference type="GO" id="GO:0043565">
    <property type="term" value="F:sequence-specific DNA binding"/>
    <property type="evidence" value="ECO:0007669"/>
    <property type="project" value="TreeGrafter"/>
</dbReference>
<dbReference type="InterPro" id="IPR058163">
    <property type="entry name" value="LysR-type_TF_proteobact-type"/>
</dbReference>
<sequence>MNPATPDLNDLYFFAQVVEHRGFTAAGEALGVSKSHLSRRVTELEGRLGVRVLQRTSRRLSLTDAGQELYVHCRAMISEARAGEDSVRRRTAEPTGLVRISMPVALTDVVLAKLLPSFMRQFPKVQLAVQSSNRQIDLVEENVDVVVRGVGFEMESSSLVQAPLCSTRWSLVASPAYLSGIGTIDRPDALPHNGWLIYAPISEPLVSLRLIGVNGEVAAPPVQPRLQSDNIATLKQAALAGMGITSLPLYACAQEVETGALQVVLPAWRSREGRLAVMFPTRRGMMPAVRALVDFLKNELPPLLG</sequence>
<reference evidence="6 7" key="1">
    <citation type="submission" date="2019-03" db="EMBL/GenBank/DDBJ databases">
        <title>Complete Genome Sequence of Paraburkholderia dipogonis ICMP 19430T, a Nitrogen-fixing Symbiont of the South African Invasive Legume Dipogon lignosus in New Zealand.</title>
        <authorList>
            <person name="De Meyer S.E."/>
        </authorList>
    </citation>
    <scope>NUCLEOTIDE SEQUENCE [LARGE SCALE GENOMIC DNA]</scope>
    <source>
        <strain evidence="6 7">ICMP 19430</strain>
    </source>
</reference>
<dbReference type="AlphaFoldDB" id="A0A4Y8MRR7"/>
<dbReference type="Gene3D" id="1.10.10.10">
    <property type="entry name" value="Winged helix-like DNA-binding domain superfamily/Winged helix DNA-binding domain"/>
    <property type="match status" value="1"/>
</dbReference>
<organism evidence="6 7">
    <name type="scientific">Paraburkholderia dipogonis</name>
    <dbReference type="NCBI Taxonomy" id="1211383"/>
    <lineage>
        <taxon>Bacteria</taxon>
        <taxon>Pseudomonadati</taxon>
        <taxon>Pseudomonadota</taxon>
        <taxon>Betaproteobacteria</taxon>
        <taxon>Burkholderiales</taxon>
        <taxon>Burkholderiaceae</taxon>
        <taxon>Paraburkholderia</taxon>
    </lineage>
</organism>
<evidence type="ECO:0000313" key="6">
    <source>
        <dbReference type="EMBL" id="TFE40099.1"/>
    </source>
</evidence>